<feature type="compositionally biased region" description="Polar residues" evidence="3">
    <location>
        <begin position="190"/>
        <end position="199"/>
    </location>
</feature>
<feature type="compositionally biased region" description="Basic residues" evidence="3">
    <location>
        <begin position="206"/>
        <end position="216"/>
    </location>
</feature>
<feature type="compositionally biased region" description="Low complexity" evidence="3">
    <location>
        <begin position="348"/>
        <end position="364"/>
    </location>
</feature>
<dbReference type="GO" id="GO:0005634">
    <property type="term" value="C:nucleus"/>
    <property type="evidence" value="ECO:0007669"/>
    <property type="project" value="UniProtKB-SubCell"/>
</dbReference>
<dbReference type="PROSITE" id="PS50013">
    <property type="entry name" value="CHROMO_2"/>
    <property type="match status" value="1"/>
</dbReference>
<organism evidence="5 6">
    <name type="scientific">Gonapodya prolifera (strain JEL478)</name>
    <name type="common">Monoblepharis prolifera</name>
    <dbReference type="NCBI Taxonomy" id="1344416"/>
    <lineage>
        <taxon>Eukaryota</taxon>
        <taxon>Fungi</taxon>
        <taxon>Fungi incertae sedis</taxon>
        <taxon>Chytridiomycota</taxon>
        <taxon>Chytridiomycota incertae sedis</taxon>
        <taxon>Monoblepharidomycetes</taxon>
        <taxon>Monoblepharidales</taxon>
        <taxon>Gonapodyaceae</taxon>
        <taxon>Gonapodya</taxon>
    </lineage>
</organism>
<dbReference type="InterPro" id="IPR016197">
    <property type="entry name" value="Chromo-like_dom_sf"/>
</dbReference>
<dbReference type="Proteomes" id="UP000070544">
    <property type="component" value="Unassembled WGS sequence"/>
</dbReference>
<dbReference type="GO" id="GO:0031507">
    <property type="term" value="P:heterochromatin formation"/>
    <property type="evidence" value="ECO:0007669"/>
    <property type="project" value="InterPro"/>
</dbReference>
<evidence type="ECO:0000313" key="6">
    <source>
        <dbReference type="Proteomes" id="UP000070544"/>
    </source>
</evidence>
<feature type="region of interest" description="Disordered" evidence="3">
    <location>
        <begin position="1"/>
        <end position="62"/>
    </location>
</feature>
<feature type="compositionally biased region" description="Basic and acidic residues" evidence="3">
    <location>
        <begin position="795"/>
        <end position="810"/>
    </location>
</feature>
<comment type="subcellular location">
    <subcellularLocation>
        <location evidence="1">Nucleus</location>
    </subcellularLocation>
</comment>
<accession>A0A139AC13</accession>
<dbReference type="CDD" id="cd00024">
    <property type="entry name" value="CD_CSD"/>
    <property type="match status" value="1"/>
</dbReference>
<dbReference type="Pfam" id="PF00385">
    <property type="entry name" value="Chromo"/>
    <property type="match status" value="1"/>
</dbReference>
<dbReference type="SUPFAM" id="SSF54160">
    <property type="entry name" value="Chromo domain-like"/>
    <property type="match status" value="1"/>
</dbReference>
<feature type="compositionally biased region" description="Low complexity" evidence="3">
    <location>
        <begin position="304"/>
        <end position="315"/>
    </location>
</feature>
<feature type="compositionally biased region" description="Low complexity" evidence="3">
    <location>
        <begin position="268"/>
        <end position="281"/>
    </location>
</feature>
<dbReference type="PROSITE" id="PS00598">
    <property type="entry name" value="CHROMO_1"/>
    <property type="match status" value="1"/>
</dbReference>
<keyword evidence="2" id="KW-0539">Nucleus</keyword>
<feature type="region of interest" description="Disordered" evidence="3">
    <location>
        <begin position="783"/>
        <end position="846"/>
    </location>
</feature>
<feature type="compositionally biased region" description="Polar residues" evidence="3">
    <location>
        <begin position="283"/>
        <end position="298"/>
    </location>
</feature>
<dbReference type="AlphaFoldDB" id="A0A139AC13"/>
<dbReference type="InterPro" id="IPR044251">
    <property type="entry name" value="LHP1-like"/>
</dbReference>
<feature type="compositionally biased region" description="Acidic residues" evidence="3">
    <location>
        <begin position="784"/>
        <end position="794"/>
    </location>
</feature>
<dbReference type="SMART" id="SM00298">
    <property type="entry name" value="CHROMO"/>
    <property type="match status" value="1"/>
</dbReference>
<dbReference type="STRING" id="1344416.A0A139AC13"/>
<keyword evidence="6" id="KW-1185">Reference proteome</keyword>
<evidence type="ECO:0000256" key="3">
    <source>
        <dbReference type="SAM" id="MobiDB-lite"/>
    </source>
</evidence>
<feature type="compositionally biased region" description="Acidic residues" evidence="3">
    <location>
        <begin position="28"/>
        <end position="46"/>
    </location>
</feature>
<evidence type="ECO:0000256" key="2">
    <source>
        <dbReference type="ARBA" id="ARBA00023242"/>
    </source>
</evidence>
<gene>
    <name evidence="5" type="ORF">M427DRAFT_33445</name>
</gene>
<feature type="region of interest" description="Disordered" evidence="3">
    <location>
        <begin position="591"/>
        <end position="663"/>
    </location>
</feature>
<protein>
    <recommendedName>
        <fullName evidence="4">Chromo domain-containing protein</fullName>
    </recommendedName>
</protein>
<feature type="region of interest" description="Disordered" evidence="3">
    <location>
        <begin position="117"/>
        <end position="253"/>
    </location>
</feature>
<dbReference type="Gene3D" id="2.40.50.40">
    <property type="match status" value="1"/>
</dbReference>
<feature type="compositionally biased region" description="Acidic residues" evidence="3">
    <location>
        <begin position="615"/>
        <end position="627"/>
    </location>
</feature>
<feature type="compositionally biased region" description="Low complexity" evidence="3">
    <location>
        <begin position="446"/>
        <end position="460"/>
    </location>
</feature>
<feature type="compositionally biased region" description="Basic and acidic residues" evidence="3">
    <location>
        <begin position="896"/>
        <end position="905"/>
    </location>
</feature>
<feature type="region of interest" description="Disordered" evidence="3">
    <location>
        <begin position="886"/>
        <end position="905"/>
    </location>
</feature>
<feature type="compositionally biased region" description="Gly residues" evidence="3">
    <location>
        <begin position="601"/>
        <end position="612"/>
    </location>
</feature>
<dbReference type="InterPro" id="IPR023779">
    <property type="entry name" value="Chromodomain_CS"/>
</dbReference>
<feature type="compositionally biased region" description="Acidic residues" evidence="3">
    <location>
        <begin position="636"/>
        <end position="648"/>
    </location>
</feature>
<proteinExistence type="predicted"/>
<dbReference type="OrthoDB" id="2162520at2759"/>
<feature type="region of interest" description="Disordered" evidence="3">
    <location>
        <begin position="336"/>
        <end position="501"/>
    </location>
</feature>
<sequence>MQRAIGGTGSAQTVDETEFDARAQPSEEVADDDEDEGGEGEGDDSDGAGGEQGQEQEWEVEAIVDKRVRKGKTEYLVKWLGWSPAENTWEPVDHLSHATALLEAFQKRADALRQVGAGLSSAPPKPPTLRRSTQPGPAAPLVNPPRPPSQPAVTPAPTISTTQLSAPQPDTSRKRKPSPKPRSPTSFSSHRGSNPRLSPNPQPQLKRAKPSSRHTHANILPFDVPSSDEDELVAAEAQPQFSSSRRPVPPEHAKELLAARVLGTPATAAAGAKHALATKPAGQTGTPARSGTPTSQIGAGSGAPKVHPPSSVSSKLPIAWVPSTASSKLVVSASIGVKPPAASMPVETPRSTTPSNTHSSTPLTRSGSHDAISSKPPLPPSTSSSDAATPLTRPSTSTPATATVTASTRRAFLPPTKLKHPPTIEVILPPEPWRRPSSLPAHPFDATAAPRSRAAAPSVLRARERLLAKPVKKVKDGEGKGHGPWGSRRGEEEQEEKAVAVVGKRVEPSGKTWYRVRWSGGRETEEPLTRLPASLHTPRGPLFAFEHRHPYPPVASFPTLRQAYARARVEGQRMWAAGRGTGRSRLYRMHGAEEEDERMGKAGGWEGTGWGTGSDSDDEDESSEDEVVVGVQGEREDADDEAGDEAELEMGRSVSMRRLPGTPTSAIVGASARVDVDADGDVDMSGVEERAGRWEDDTHFAMSPASFRPPTPAGPGGAFGRMFSTSAIPVPTIPTATPLAPTSAAAISVFGIPLAPLPTSGGWDSDGSDDADRPTGPAAIEAQDLQDAEDEAEFERDGGDVSEDELKGLLEDAEEVGLEAFTPVEEGRGRRRRARSGLEVTERSEPAVSVVPVVALPAQSEGFQKDNSGDVEDVANEVVADAQLGNDGYDWTVDNGEQRPTELEPDKLVAVERIIDVDADEFEITAGAVDREDDQT</sequence>
<dbReference type="EMBL" id="KQ965772">
    <property type="protein sequence ID" value="KXS14015.1"/>
    <property type="molecule type" value="Genomic_DNA"/>
</dbReference>
<feature type="compositionally biased region" description="Low complexity" evidence="3">
    <location>
        <begin position="381"/>
        <end position="411"/>
    </location>
</feature>
<reference evidence="5 6" key="1">
    <citation type="journal article" date="2015" name="Genome Biol. Evol.">
        <title>Phylogenomic analyses indicate that early fungi evolved digesting cell walls of algal ancestors of land plants.</title>
        <authorList>
            <person name="Chang Y."/>
            <person name="Wang S."/>
            <person name="Sekimoto S."/>
            <person name="Aerts A.L."/>
            <person name="Choi C."/>
            <person name="Clum A."/>
            <person name="LaButti K.M."/>
            <person name="Lindquist E.A."/>
            <person name="Yee Ngan C."/>
            <person name="Ohm R.A."/>
            <person name="Salamov A.A."/>
            <person name="Grigoriev I.V."/>
            <person name="Spatafora J.W."/>
            <person name="Berbee M.L."/>
        </authorList>
    </citation>
    <scope>NUCLEOTIDE SEQUENCE [LARGE SCALE GENOMIC DNA]</scope>
    <source>
        <strain evidence="5 6">JEL478</strain>
    </source>
</reference>
<evidence type="ECO:0000259" key="4">
    <source>
        <dbReference type="PROSITE" id="PS50013"/>
    </source>
</evidence>
<feature type="compositionally biased region" description="Polar residues" evidence="3">
    <location>
        <begin position="157"/>
        <end position="170"/>
    </location>
</feature>
<feature type="region of interest" description="Disordered" evidence="3">
    <location>
        <begin position="268"/>
        <end position="315"/>
    </location>
</feature>
<name>A0A139AC13_GONPJ</name>
<dbReference type="InterPro" id="IPR000953">
    <property type="entry name" value="Chromo/chromo_shadow_dom"/>
</dbReference>
<evidence type="ECO:0000256" key="1">
    <source>
        <dbReference type="ARBA" id="ARBA00004123"/>
    </source>
</evidence>
<evidence type="ECO:0000313" key="5">
    <source>
        <dbReference type="EMBL" id="KXS14015.1"/>
    </source>
</evidence>
<dbReference type="PANTHER" id="PTHR47240">
    <property type="entry name" value="CHROMO DOMAIN-CONTAINING PROTEIN LHP1"/>
    <property type="match status" value="1"/>
</dbReference>
<feature type="compositionally biased region" description="Basic and acidic residues" evidence="3">
    <location>
        <begin position="461"/>
        <end position="481"/>
    </location>
</feature>
<feature type="domain" description="Chromo" evidence="4">
    <location>
        <begin position="58"/>
        <end position="108"/>
    </location>
</feature>
<dbReference type="PANTHER" id="PTHR47240:SF2">
    <property type="entry name" value="CHROMO DOMAIN-CONTAINING PROTEIN LHP1"/>
    <property type="match status" value="1"/>
</dbReference>
<dbReference type="InterPro" id="IPR023780">
    <property type="entry name" value="Chromo_domain"/>
</dbReference>